<name>A0A1X0WFS2_9GAMM</name>
<dbReference type="PANTHER" id="PTHR31126:SF1">
    <property type="entry name" value="TYROSINE SPECIFIC PROTEIN PHOSPHATASES DOMAIN-CONTAINING PROTEIN"/>
    <property type="match status" value="1"/>
</dbReference>
<dbReference type="GO" id="GO:0004721">
    <property type="term" value="F:phosphoprotein phosphatase activity"/>
    <property type="evidence" value="ECO:0007669"/>
    <property type="project" value="InterPro"/>
</dbReference>
<proteinExistence type="inferred from homology"/>
<dbReference type="AlphaFoldDB" id="A0A1X0WFS2"/>
<dbReference type="Gene3D" id="3.90.190.10">
    <property type="entry name" value="Protein tyrosine phosphatase superfamily"/>
    <property type="match status" value="1"/>
</dbReference>
<protein>
    <submittedName>
        <fullName evidence="2">C4-dicarboxylate ABC transporter</fullName>
    </submittedName>
</protein>
<dbReference type="STRING" id="1646377.BS640_10480"/>
<dbReference type="RefSeq" id="WP_084912519.1">
    <property type="nucleotide sequence ID" value="NZ_CAUQAZ010000037.1"/>
</dbReference>
<dbReference type="InterPro" id="IPR029021">
    <property type="entry name" value="Prot-tyrosine_phosphatase-like"/>
</dbReference>
<dbReference type="SUPFAM" id="SSF52799">
    <property type="entry name" value="(Phosphotyrosine protein) phosphatases II"/>
    <property type="match status" value="1"/>
</dbReference>
<dbReference type="Proteomes" id="UP000192536">
    <property type="component" value="Unassembled WGS sequence"/>
</dbReference>
<sequence length="260" mass="28975">MSATILLHPSLALLQGGVNFRDLGGNTVADGRRVKHGWLYRSGALDGLTEQDIGYLSKVPVKHVLDYRDEEEVEAQPDVLWTECEYHHVPANPPSDEVSANLVGLNLETLSEFDPQTFMLDLYRRLPFNNQAYKKLVSLLLQPGGGAIVQHCAVGKDRTGIGSALVLLALGASIDTVKEDYLLTDTTLAPFREALLDRLSTNLPPSALKKFEYVLSVRESFIDAALEAITEQYDTLDNWLEKEYGLTAEVREELRARYLE</sequence>
<dbReference type="EMBL" id="MRWE01000014">
    <property type="protein sequence ID" value="ORJ25615.1"/>
    <property type="molecule type" value="Genomic_DNA"/>
</dbReference>
<evidence type="ECO:0000313" key="3">
    <source>
        <dbReference type="Proteomes" id="UP000192536"/>
    </source>
</evidence>
<accession>A0A1X0WFS2</accession>
<comment type="caution">
    <text evidence="2">The sequence shown here is derived from an EMBL/GenBank/DDBJ whole genome shotgun (WGS) entry which is preliminary data.</text>
</comment>
<dbReference type="GeneID" id="93567936"/>
<dbReference type="Pfam" id="PF13350">
    <property type="entry name" value="Y_phosphatase3"/>
    <property type="match status" value="1"/>
</dbReference>
<dbReference type="InterPro" id="IPR026893">
    <property type="entry name" value="Tyr/Ser_Pase_IphP-type"/>
</dbReference>
<evidence type="ECO:0000313" key="2">
    <source>
        <dbReference type="EMBL" id="ORJ25615.1"/>
    </source>
</evidence>
<evidence type="ECO:0000256" key="1">
    <source>
        <dbReference type="ARBA" id="ARBA00009580"/>
    </source>
</evidence>
<gene>
    <name evidence="2" type="ORF">BS640_10480</name>
</gene>
<reference evidence="2 3" key="1">
    <citation type="journal article" date="2017" name="Int. J. Syst. Evol. Microbiol.">
        <title>Rouxiella badensis sp. nov. and Rouxiella silvae sp. nov. isolated from peat bog soil in Germany and emendation of the genus description.</title>
        <authorList>
            <person name="Le Fleche-Mateos A."/>
            <person name="Kugler J.H."/>
            <person name="Hansen S.H."/>
            <person name="Syldatk C."/>
            <person name="Hausmann R."/>
            <person name="Lomprez F."/>
            <person name="Vandenbogaert M."/>
            <person name="Manuguerra J.C."/>
            <person name="Grimont P.A."/>
        </authorList>
    </citation>
    <scope>NUCLEOTIDE SEQUENCE [LARGE SCALE GENOMIC DNA]</scope>
    <source>
        <strain evidence="2 3">DSM 100043</strain>
    </source>
</reference>
<keyword evidence="3" id="KW-1185">Reference proteome</keyword>
<organism evidence="2 3">
    <name type="scientific">Rouxiella badensis</name>
    <dbReference type="NCBI Taxonomy" id="1646377"/>
    <lineage>
        <taxon>Bacteria</taxon>
        <taxon>Pseudomonadati</taxon>
        <taxon>Pseudomonadota</taxon>
        <taxon>Gammaproteobacteria</taxon>
        <taxon>Enterobacterales</taxon>
        <taxon>Yersiniaceae</taxon>
        <taxon>Rouxiella</taxon>
    </lineage>
</organism>
<dbReference type="PANTHER" id="PTHR31126">
    <property type="entry name" value="TYROSINE-PROTEIN PHOSPHATASE"/>
    <property type="match status" value="1"/>
</dbReference>
<comment type="similarity">
    <text evidence="1">Belongs to the protein-tyrosine phosphatase family.</text>
</comment>